<evidence type="ECO:0000313" key="5">
    <source>
        <dbReference type="Proteomes" id="UP001162131"/>
    </source>
</evidence>
<dbReference type="InterPro" id="IPR016024">
    <property type="entry name" value="ARM-type_fold"/>
</dbReference>
<dbReference type="SUPFAM" id="SSF48371">
    <property type="entry name" value="ARM repeat"/>
    <property type="match status" value="1"/>
</dbReference>
<organism evidence="4 5">
    <name type="scientific">Blepharisma stoltei</name>
    <dbReference type="NCBI Taxonomy" id="1481888"/>
    <lineage>
        <taxon>Eukaryota</taxon>
        <taxon>Sar</taxon>
        <taxon>Alveolata</taxon>
        <taxon>Ciliophora</taxon>
        <taxon>Postciliodesmatophora</taxon>
        <taxon>Heterotrichea</taxon>
        <taxon>Heterotrichida</taxon>
        <taxon>Blepharismidae</taxon>
        <taxon>Blepharisma</taxon>
    </lineage>
</organism>
<protein>
    <recommendedName>
        <fullName evidence="6">Importin subunit alpha</fullName>
    </recommendedName>
</protein>
<proteinExistence type="inferred from homology"/>
<evidence type="ECO:0000256" key="3">
    <source>
        <dbReference type="ARBA" id="ARBA00022927"/>
    </source>
</evidence>
<dbReference type="InterPro" id="IPR011989">
    <property type="entry name" value="ARM-like"/>
</dbReference>
<evidence type="ECO:0000256" key="1">
    <source>
        <dbReference type="ARBA" id="ARBA00010394"/>
    </source>
</evidence>
<gene>
    <name evidence="4" type="ORF">BSTOLATCC_MIC16596</name>
</gene>
<comment type="similarity">
    <text evidence="1">Belongs to the importin alpha family.</text>
</comment>
<evidence type="ECO:0000313" key="4">
    <source>
        <dbReference type="EMBL" id="CAG9316485.1"/>
    </source>
</evidence>
<dbReference type="GO" id="GO:0015031">
    <property type="term" value="P:protein transport"/>
    <property type="evidence" value="ECO:0007669"/>
    <property type="project" value="UniProtKB-KW"/>
</dbReference>
<keyword evidence="5" id="KW-1185">Reference proteome</keyword>
<comment type="caution">
    <text evidence="4">The sequence shown here is derived from an EMBL/GenBank/DDBJ whole genome shotgun (WGS) entry which is preliminary data.</text>
</comment>
<dbReference type="AlphaFoldDB" id="A0AAU9IYW1"/>
<evidence type="ECO:0008006" key="6">
    <source>
        <dbReference type="Google" id="ProtNLM"/>
    </source>
</evidence>
<accession>A0AAU9IYW1</accession>
<dbReference type="Proteomes" id="UP001162131">
    <property type="component" value="Unassembled WGS sequence"/>
</dbReference>
<dbReference type="EMBL" id="CAJZBQ010000016">
    <property type="protein sequence ID" value="CAG9316485.1"/>
    <property type="molecule type" value="Genomic_DNA"/>
</dbReference>
<sequence>MIQDLEKLIEIPESLNTVESVTELFSTLSVKKFQLYPDSLIQTELQRANLTEDDSIKYAATLINSSISTQQMTGAVIIRRLLSKETGVPFQKVIQANILPTLIQLIPFSDEQFSCEVLWIISNFTAGDKNCVDYLFSQRSLELFNFFLEKSSSIRIFEQMMWAVGNIAGEGPAYRDEILYQINIQKIIYFLNTFENDFSERNIKTIAWCIYNLIATKPLPDSNKISLFLPFLQKIIIKHPRDEETLADAMNSYAVITDKIFDFENCFNSQFLYEILSLLDHSNTKITLFSLRTIGNYSTGEKIDRNFILTSGLFPKLIQFIDSDNKAAKREAYWVLSNLVLVGNSCFSQLISSLFFEKFKNTFEFDSDEVIKEAIWVVCNFSTVCNFEQAKWIIENGILEIILRKLLIGSVNVNVIFEGVLNYFKFVQQMDTKEILKYSEILENAKIQIGNNKILESILQRLRDIDISNDISMT</sequence>
<keyword evidence="3" id="KW-0653">Protein transport</keyword>
<evidence type="ECO:0000256" key="2">
    <source>
        <dbReference type="ARBA" id="ARBA00022448"/>
    </source>
</evidence>
<dbReference type="PANTHER" id="PTHR23316">
    <property type="entry name" value="IMPORTIN ALPHA"/>
    <property type="match status" value="1"/>
</dbReference>
<dbReference type="Gene3D" id="1.25.10.10">
    <property type="entry name" value="Leucine-rich Repeat Variant"/>
    <property type="match status" value="1"/>
</dbReference>
<reference evidence="4" key="1">
    <citation type="submission" date="2021-09" db="EMBL/GenBank/DDBJ databases">
        <authorList>
            <consortium name="AG Swart"/>
            <person name="Singh M."/>
            <person name="Singh A."/>
            <person name="Seah K."/>
            <person name="Emmerich C."/>
        </authorList>
    </citation>
    <scope>NUCLEOTIDE SEQUENCE</scope>
    <source>
        <strain evidence="4">ATCC30299</strain>
    </source>
</reference>
<name>A0AAU9IYW1_9CILI</name>
<keyword evidence="2" id="KW-0813">Transport</keyword>